<evidence type="ECO:0000256" key="1">
    <source>
        <dbReference type="ARBA" id="ARBA00022723"/>
    </source>
</evidence>
<feature type="non-terminal residue" evidence="11">
    <location>
        <position position="1"/>
    </location>
</feature>
<dbReference type="SMART" id="SM00399">
    <property type="entry name" value="ZnF_C4"/>
    <property type="match status" value="1"/>
</dbReference>
<dbReference type="Gene3D" id="1.10.565.10">
    <property type="entry name" value="Retinoid X Receptor"/>
    <property type="match status" value="1"/>
</dbReference>
<dbReference type="InterPro" id="IPR000536">
    <property type="entry name" value="Nucl_hrmn_rcpt_lig-bd"/>
</dbReference>
<reference evidence="11" key="1">
    <citation type="submission" date="2023-10" db="EMBL/GenBank/DDBJ databases">
        <title>Genome assembly of Pristionchus species.</title>
        <authorList>
            <person name="Yoshida K."/>
            <person name="Sommer R.J."/>
        </authorList>
    </citation>
    <scope>NUCLEOTIDE SEQUENCE</scope>
    <source>
        <strain evidence="11">RS0144</strain>
    </source>
</reference>
<sequence length="351" mass="40419">ASTTHACLVCSVAIKETHLGINSCRACALFFKRTRRTRRGYTCRRGTGKCVFKKHEPFACKKCRFDRCIAIGMNNGSEGESILDRIKEEYENSLKRRIDAERRIAEIHEIPRVETSQELYQTTASFYYDTYPIALKELIVLLTSVIPDFDDFTNEMKFSILENLLGKFYALNSFYHTSKIYLKTGKCMATAISCFDIDSSDQWINESEVMAKIDSYRSIAPYCSSLQAHARDFLELFYKMLRTDDITEREFHALIAITFCELAMQIPDRIQCVFDGVRTKVLNELQCYYKEQLNLSDYSLRLGNLMSLTAAISEIHVISAEQHRLYATLFDIKSEEELLNDAIVLRLGVSK</sequence>
<keyword evidence="1" id="KW-0479">Metal-binding</keyword>
<keyword evidence="7" id="KW-0675">Receptor</keyword>
<evidence type="ECO:0000256" key="3">
    <source>
        <dbReference type="ARBA" id="ARBA00022833"/>
    </source>
</evidence>
<evidence type="ECO:0000256" key="2">
    <source>
        <dbReference type="ARBA" id="ARBA00022771"/>
    </source>
</evidence>
<feature type="domain" description="Nuclear receptor" evidence="9">
    <location>
        <begin position="4"/>
        <end position="80"/>
    </location>
</feature>
<dbReference type="SUPFAM" id="SSF57716">
    <property type="entry name" value="Glucocorticoid receptor-like (DNA-binding domain)"/>
    <property type="match status" value="1"/>
</dbReference>
<gene>
    <name evidence="11" type="ORF">PENTCL1PPCAC_25683</name>
</gene>
<dbReference type="InterPro" id="IPR035500">
    <property type="entry name" value="NHR-like_dom_sf"/>
</dbReference>
<dbReference type="GO" id="GO:0005634">
    <property type="term" value="C:nucleus"/>
    <property type="evidence" value="ECO:0007669"/>
    <property type="project" value="TreeGrafter"/>
</dbReference>
<evidence type="ECO:0000259" key="9">
    <source>
        <dbReference type="PROSITE" id="PS51030"/>
    </source>
</evidence>
<feature type="domain" description="NR LBD" evidence="10">
    <location>
        <begin position="89"/>
        <end position="346"/>
    </location>
</feature>
<dbReference type="PRINTS" id="PR00047">
    <property type="entry name" value="STROIDFINGER"/>
</dbReference>
<dbReference type="SMART" id="SM00430">
    <property type="entry name" value="HOLI"/>
    <property type="match status" value="1"/>
</dbReference>
<keyword evidence="12" id="KW-1185">Reference proteome</keyword>
<dbReference type="Gene3D" id="3.30.50.10">
    <property type="entry name" value="Erythroid Transcription Factor GATA-1, subunit A"/>
    <property type="match status" value="1"/>
</dbReference>
<dbReference type="PROSITE" id="PS51843">
    <property type="entry name" value="NR_LBD"/>
    <property type="match status" value="1"/>
</dbReference>
<evidence type="ECO:0000256" key="4">
    <source>
        <dbReference type="ARBA" id="ARBA00023015"/>
    </source>
</evidence>
<accession>A0AAV5UAT7</accession>
<evidence type="ECO:0000313" key="11">
    <source>
        <dbReference type="EMBL" id="GMT03509.1"/>
    </source>
</evidence>
<dbReference type="Pfam" id="PF00104">
    <property type="entry name" value="Hormone_recep"/>
    <property type="match status" value="1"/>
</dbReference>
<keyword evidence="8" id="KW-0539">Nucleus</keyword>
<keyword evidence="2" id="KW-0863">Zinc-finger</keyword>
<keyword evidence="4" id="KW-0805">Transcription regulation</keyword>
<dbReference type="Proteomes" id="UP001432027">
    <property type="component" value="Unassembled WGS sequence"/>
</dbReference>
<dbReference type="PANTHER" id="PTHR46011:SF6">
    <property type="entry name" value="HIGH ZINC ACTIVATED NUCLEAR RECEPTOR PROTEIN"/>
    <property type="match status" value="1"/>
</dbReference>
<dbReference type="AlphaFoldDB" id="A0AAV5UAT7"/>
<dbReference type="GO" id="GO:0003700">
    <property type="term" value="F:DNA-binding transcription factor activity"/>
    <property type="evidence" value="ECO:0007669"/>
    <property type="project" value="InterPro"/>
</dbReference>
<dbReference type="SUPFAM" id="SSF48508">
    <property type="entry name" value="Nuclear receptor ligand-binding domain"/>
    <property type="match status" value="1"/>
</dbReference>
<evidence type="ECO:0000256" key="8">
    <source>
        <dbReference type="ARBA" id="ARBA00023242"/>
    </source>
</evidence>
<evidence type="ECO:0000259" key="10">
    <source>
        <dbReference type="PROSITE" id="PS51843"/>
    </source>
</evidence>
<dbReference type="EMBL" id="BTSX01000006">
    <property type="protein sequence ID" value="GMT03509.1"/>
    <property type="molecule type" value="Genomic_DNA"/>
</dbReference>
<dbReference type="InterPro" id="IPR001628">
    <property type="entry name" value="Znf_hrmn_rcpt"/>
</dbReference>
<evidence type="ECO:0000256" key="7">
    <source>
        <dbReference type="ARBA" id="ARBA00023170"/>
    </source>
</evidence>
<keyword evidence="6" id="KW-0804">Transcription</keyword>
<dbReference type="PANTHER" id="PTHR46011">
    <property type="entry name" value="NUCLEAR HORMONE RECEPTOR FAMILY MEMBER NHR-86-RELATED"/>
    <property type="match status" value="1"/>
</dbReference>
<dbReference type="InterPro" id="IPR013088">
    <property type="entry name" value="Znf_NHR/GATA"/>
</dbReference>
<evidence type="ECO:0008006" key="13">
    <source>
        <dbReference type="Google" id="ProtNLM"/>
    </source>
</evidence>
<organism evidence="11 12">
    <name type="scientific">Pristionchus entomophagus</name>
    <dbReference type="NCBI Taxonomy" id="358040"/>
    <lineage>
        <taxon>Eukaryota</taxon>
        <taxon>Metazoa</taxon>
        <taxon>Ecdysozoa</taxon>
        <taxon>Nematoda</taxon>
        <taxon>Chromadorea</taxon>
        <taxon>Rhabditida</taxon>
        <taxon>Rhabditina</taxon>
        <taxon>Diplogasteromorpha</taxon>
        <taxon>Diplogasteroidea</taxon>
        <taxon>Neodiplogasteridae</taxon>
        <taxon>Pristionchus</taxon>
    </lineage>
</organism>
<dbReference type="GO" id="GO:0043565">
    <property type="term" value="F:sequence-specific DNA binding"/>
    <property type="evidence" value="ECO:0007669"/>
    <property type="project" value="InterPro"/>
</dbReference>
<dbReference type="Pfam" id="PF00105">
    <property type="entry name" value="zf-C4"/>
    <property type="match status" value="1"/>
</dbReference>
<proteinExistence type="predicted"/>
<evidence type="ECO:0000313" key="12">
    <source>
        <dbReference type="Proteomes" id="UP001432027"/>
    </source>
</evidence>
<evidence type="ECO:0000256" key="5">
    <source>
        <dbReference type="ARBA" id="ARBA00023125"/>
    </source>
</evidence>
<evidence type="ECO:0000256" key="6">
    <source>
        <dbReference type="ARBA" id="ARBA00023163"/>
    </source>
</evidence>
<dbReference type="PROSITE" id="PS51030">
    <property type="entry name" value="NUCLEAR_REC_DBD_2"/>
    <property type="match status" value="1"/>
</dbReference>
<keyword evidence="3" id="KW-0862">Zinc</keyword>
<protein>
    <recommendedName>
        <fullName evidence="13">Nuclear receptor</fullName>
    </recommendedName>
</protein>
<comment type="caution">
    <text evidence="11">The sequence shown here is derived from an EMBL/GenBank/DDBJ whole genome shotgun (WGS) entry which is preliminary data.</text>
</comment>
<name>A0AAV5UAT7_9BILA</name>
<dbReference type="GO" id="GO:0008270">
    <property type="term" value="F:zinc ion binding"/>
    <property type="evidence" value="ECO:0007669"/>
    <property type="project" value="UniProtKB-KW"/>
</dbReference>
<keyword evidence="5" id="KW-0238">DNA-binding</keyword>